<evidence type="ECO:0000259" key="6">
    <source>
        <dbReference type="PROSITE" id="PS50893"/>
    </source>
</evidence>
<evidence type="ECO:0000256" key="4">
    <source>
        <dbReference type="ARBA" id="ARBA00022840"/>
    </source>
</evidence>
<dbReference type="EMBL" id="JBEZFP010000007">
    <property type="protein sequence ID" value="MEU8132707.1"/>
    <property type="molecule type" value="Genomic_DNA"/>
</dbReference>
<dbReference type="SMART" id="SM00382">
    <property type="entry name" value="AAA"/>
    <property type="match status" value="1"/>
</dbReference>
<evidence type="ECO:0000256" key="3">
    <source>
        <dbReference type="ARBA" id="ARBA00022741"/>
    </source>
</evidence>
<dbReference type="PANTHER" id="PTHR43820:SF2">
    <property type="entry name" value="ABC TRANSPORTER ATP-BINDING PROTEIN"/>
    <property type="match status" value="1"/>
</dbReference>
<name>A0ABV3DAD0_9ACTN</name>
<gene>
    <name evidence="7" type="ORF">AB0C36_04275</name>
</gene>
<feature type="domain" description="ABC transporter" evidence="6">
    <location>
        <begin position="2"/>
        <end position="231"/>
    </location>
</feature>
<dbReference type="PROSITE" id="PS00211">
    <property type="entry name" value="ABC_TRANSPORTER_1"/>
    <property type="match status" value="1"/>
</dbReference>
<comment type="caution">
    <text evidence="7">The sequence shown here is derived from an EMBL/GenBank/DDBJ whole genome shotgun (WGS) entry which is preliminary data.</text>
</comment>
<dbReference type="InterPro" id="IPR017871">
    <property type="entry name" value="ABC_transporter-like_CS"/>
</dbReference>
<dbReference type="PANTHER" id="PTHR43820">
    <property type="entry name" value="HIGH-AFFINITY BRANCHED-CHAIN AMINO ACID TRANSPORT ATP-BINDING PROTEIN LIVF"/>
    <property type="match status" value="1"/>
</dbReference>
<dbReference type="Proteomes" id="UP001551482">
    <property type="component" value="Unassembled WGS sequence"/>
</dbReference>
<proteinExistence type="inferred from homology"/>
<accession>A0ABV3DAD0</accession>
<dbReference type="InterPro" id="IPR003439">
    <property type="entry name" value="ABC_transporter-like_ATP-bd"/>
</dbReference>
<keyword evidence="4 7" id="KW-0067">ATP-binding</keyword>
<keyword evidence="8" id="KW-1185">Reference proteome</keyword>
<dbReference type="InterPro" id="IPR027417">
    <property type="entry name" value="P-loop_NTPase"/>
</dbReference>
<dbReference type="InterPro" id="IPR003593">
    <property type="entry name" value="AAA+_ATPase"/>
</dbReference>
<dbReference type="Gene3D" id="3.40.50.300">
    <property type="entry name" value="P-loop containing nucleotide triphosphate hydrolases"/>
    <property type="match status" value="1"/>
</dbReference>
<dbReference type="SUPFAM" id="SSF52540">
    <property type="entry name" value="P-loop containing nucleoside triphosphate hydrolases"/>
    <property type="match status" value="1"/>
</dbReference>
<keyword evidence="5" id="KW-0029">Amino-acid transport</keyword>
<dbReference type="Pfam" id="PF00005">
    <property type="entry name" value="ABC_tran"/>
    <property type="match status" value="1"/>
</dbReference>
<evidence type="ECO:0000256" key="2">
    <source>
        <dbReference type="ARBA" id="ARBA00022448"/>
    </source>
</evidence>
<dbReference type="CDD" id="cd03224">
    <property type="entry name" value="ABC_TM1139_LivF_branched"/>
    <property type="match status" value="1"/>
</dbReference>
<dbReference type="PROSITE" id="PS50893">
    <property type="entry name" value="ABC_TRANSPORTER_2"/>
    <property type="match status" value="1"/>
</dbReference>
<organism evidence="7 8">
    <name type="scientific">Streptodolium elevatio</name>
    <dbReference type="NCBI Taxonomy" id="3157996"/>
    <lineage>
        <taxon>Bacteria</taxon>
        <taxon>Bacillati</taxon>
        <taxon>Actinomycetota</taxon>
        <taxon>Actinomycetes</taxon>
        <taxon>Kitasatosporales</taxon>
        <taxon>Streptomycetaceae</taxon>
        <taxon>Streptodolium</taxon>
    </lineage>
</organism>
<evidence type="ECO:0000313" key="7">
    <source>
        <dbReference type="EMBL" id="MEU8132707.1"/>
    </source>
</evidence>
<evidence type="ECO:0000313" key="8">
    <source>
        <dbReference type="Proteomes" id="UP001551482"/>
    </source>
</evidence>
<evidence type="ECO:0000256" key="1">
    <source>
        <dbReference type="ARBA" id="ARBA00005417"/>
    </source>
</evidence>
<dbReference type="GO" id="GO:0005524">
    <property type="term" value="F:ATP binding"/>
    <property type="evidence" value="ECO:0007669"/>
    <property type="project" value="UniProtKB-KW"/>
</dbReference>
<dbReference type="InterPro" id="IPR052156">
    <property type="entry name" value="BCAA_Transport_ATP-bd_LivF"/>
</dbReference>
<keyword evidence="2" id="KW-0813">Transport</keyword>
<evidence type="ECO:0000256" key="5">
    <source>
        <dbReference type="ARBA" id="ARBA00022970"/>
    </source>
</evidence>
<sequence>MLELRDVHTYYGASHVLQGVSLDVAEGEVLGVLGRNGMGKTTLVHTVAGLLRPRRGSVRFGGREIGGSSAERIARAGMALVPQGHRVFPSLTVKENLKVAVRRSGPDGWTVDDVVDRFPVLGERYGLSAGLLSGGQQQMLALGRALVGNGRLVLLDEPTEGLDPQTVAKVGDVVDELRRRGTSAILVEQKVDFALRRVDRAVVLGRGQVVHTTDNPQELRTDTAALRELLAVGGTART</sequence>
<dbReference type="RefSeq" id="WP_358348974.1">
    <property type="nucleotide sequence ID" value="NZ_JBEZFP010000007.1"/>
</dbReference>
<protein>
    <submittedName>
        <fullName evidence="7">ABC transporter ATP-binding protein</fullName>
    </submittedName>
</protein>
<keyword evidence="3" id="KW-0547">Nucleotide-binding</keyword>
<comment type="similarity">
    <text evidence="1">Belongs to the ABC transporter superfamily.</text>
</comment>
<reference evidence="7 8" key="1">
    <citation type="submission" date="2024-06" db="EMBL/GenBank/DDBJ databases">
        <title>The Natural Products Discovery Center: Release of the First 8490 Sequenced Strains for Exploring Actinobacteria Biosynthetic Diversity.</title>
        <authorList>
            <person name="Kalkreuter E."/>
            <person name="Kautsar S.A."/>
            <person name="Yang D."/>
            <person name="Bader C.D."/>
            <person name="Teijaro C.N."/>
            <person name="Fluegel L."/>
            <person name="Davis C.M."/>
            <person name="Simpson J.R."/>
            <person name="Lauterbach L."/>
            <person name="Steele A.D."/>
            <person name="Gui C."/>
            <person name="Meng S."/>
            <person name="Li G."/>
            <person name="Viehrig K."/>
            <person name="Ye F."/>
            <person name="Su P."/>
            <person name="Kiefer A.F."/>
            <person name="Nichols A."/>
            <person name="Cepeda A.J."/>
            <person name="Yan W."/>
            <person name="Fan B."/>
            <person name="Jiang Y."/>
            <person name="Adhikari A."/>
            <person name="Zheng C.-J."/>
            <person name="Schuster L."/>
            <person name="Cowan T.M."/>
            <person name="Smanski M.J."/>
            <person name="Chevrette M.G."/>
            <person name="De Carvalho L.P.S."/>
            <person name="Shen B."/>
        </authorList>
    </citation>
    <scope>NUCLEOTIDE SEQUENCE [LARGE SCALE GENOMIC DNA]</scope>
    <source>
        <strain evidence="7 8">NPDC048946</strain>
    </source>
</reference>